<dbReference type="PANTHER" id="PTHR23328:SF0">
    <property type="entry name" value="RING-TYPE DOMAIN-CONTAINING PROTEIN"/>
    <property type="match status" value="1"/>
</dbReference>
<proteinExistence type="predicted"/>
<evidence type="ECO:0000256" key="6">
    <source>
        <dbReference type="ARBA" id="ARBA00022763"/>
    </source>
</evidence>
<dbReference type="GO" id="GO:0031491">
    <property type="term" value="F:nucleosome binding"/>
    <property type="evidence" value="ECO:0007669"/>
    <property type="project" value="TreeGrafter"/>
</dbReference>
<feature type="compositionally biased region" description="Low complexity" evidence="13">
    <location>
        <begin position="151"/>
        <end position="164"/>
    </location>
</feature>
<feature type="region of interest" description="Disordered" evidence="13">
    <location>
        <begin position="280"/>
        <end position="351"/>
    </location>
</feature>
<dbReference type="CDD" id="cd16449">
    <property type="entry name" value="RING-HC"/>
    <property type="match status" value="1"/>
</dbReference>
<keyword evidence="9" id="KW-0862">Zinc</keyword>
<sequence>MPHGKPFFLLNSYSAPGNGIDRTCKPICLSEQSAFFFAYKGLIPLVEAVLLLLSTTYPTMMPTCSICIDSLKEPVALPCGHVFCSECISRAVNTIIPTCIVQPCPTCRSLYSIAHVDPELIPTSMRSHVSPSIRRLYLDESTPDTNSPFPSSSSSSSLSLSSSSSSTSRQFSQELVSECGRLSAENKTLRMNCGVWQKRAEVHSAATMGLLNLARMAKAYNAQLKLEKEKLQRECMLLKRKLELEESFMLSDSVFASSSPKAATDVSDIHSSLLLSLTDGTPSTLRTTLSPTPNSKRSRTESRGIPADRDLPPSLKRRKTGSHSIDLDSQNEQTSVPRRPLPSRRRREVVS</sequence>
<dbReference type="Pfam" id="PF00097">
    <property type="entry name" value="zf-C3HC4"/>
    <property type="match status" value="1"/>
</dbReference>
<evidence type="ECO:0000256" key="8">
    <source>
        <dbReference type="ARBA" id="ARBA00022786"/>
    </source>
</evidence>
<evidence type="ECO:0000313" key="16">
    <source>
        <dbReference type="Proteomes" id="UP000518752"/>
    </source>
</evidence>
<keyword evidence="6" id="KW-0227">DNA damage</keyword>
<keyword evidence="7 11" id="KW-0863">Zinc-finger</keyword>
<dbReference type="GO" id="GO:0008270">
    <property type="term" value="F:zinc ion binding"/>
    <property type="evidence" value="ECO:0007669"/>
    <property type="project" value="UniProtKB-KW"/>
</dbReference>
<dbReference type="PANTHER" id="PTHR23328">
    <property type="entry name" value="RING-TYPE DOMAIN-CONTAINING PROTEIN"/>
    <property type="match status" value="1"/>
</dbReference>
<evidence type="ECO:0000256" key="1">
    <source>
        <dbReference type="ARBA" id="ARBA00000900"/>
    </source>
</evidence>
<comment type="caution">
    <text evidence="15">The sequence shown here is derived from an EMBL/GenBank/DDBJ whole genome shotgun (WGS) entry which is preliminary data.</text>
</comment>
<protein>
    <recommendedName>
        <fullName evidence="3">RING-type E3 ubiquitin transferase</fullName>
        <ecNumber evidence="3">2.3.2.27</ecNumber>
    </recommendedName>
</protein>
<keyword evidence="10" id="KW-0539">Nucleus</keyword>
<name>A0A8H5M3E8_9AGAR</name>
<evidence type="ECO:0000256" key="13">
    <source>
        <dbReference type="SAM" id="MobiDB-lite"/>
    </source>
</evidence>
<dbReference type="GO" id="GO:0006302">
    <property type="term" value="P:double-strand break repair"/>
    <property type="evidence" value="ECO:0007669"/>
    <property type="project" value="TreeGrafter"/>
</dbReference>
<evidence type="ECO:0000256" key="10">
    <source>
        <dbReference type="ARBA" id="ARBA00023242"/>
    </source>
</evidence>
<dbReference type="InterPro" id="IPR013083">
    <property type="entry name" value="Znf_RING/FYVE/PHD"/>
</dbReference>
<dbReference type="EMBL" id="JAACJN010000070">
    <property type="protein sequence ID" value="KAF5379312.1"/>
    <property type="molecule type" value="Genomic_DNA"/>
</dbReference>
<evidence type="ECO:0000256" key="4">
    <source>
        <dbReference type="ARBA" id="ARBA00022679"/>
    </source>
</evidence>
<dbReference type="Gene3D" id="3.30.40.10">
    <property type="entry name" value="Zinc/RING finger domain, C3HC4 (zinc finger)"/>
    <property type="match status" value="1"/>
</dbReference>
<keyword evidence="12" id="KW-0175">Coiled coil</keyword>
<evidence type="ECO:0000256" key="5">
    <source>
        <dbReference type="ARBA" id="ARBA00022723"/>
    </source>
</evidence>
<dbReference type="GO" id="GO:0005634">
    <property type="term" value="C:nucleus"/>
    <property type="evidence" value="ECO:0007669"/>
    <property type="project" value="UniProtKB-SubCell"/>
</dbReference>
<evidence type="ECO:0000256" key="3">
    <source>
        <dbReference type="ARBA" id="ARBA00012483"/>
    </source>
</evidence>
<evidence type="ECO:0000256" key="11">
    <source>
        <dbReference type="PROSITE-ProRule" id="PRU00175"/>
    </source>
</evidence>
<organism evidence="15 16">
    <name type="scientific">Collybiopsis confluens</name>
    <dbReference type="NCBI Taxonomy" id="2823264"/>
    <lineage>
        <taxon>Eukaryota</taxon>
        <taxon>Fungi</taxon>
        <taxon>Dikarya</taxon>
        <taxon>Basidiomycota</taxon>
        <taxon>Agaricomycotina</taxon>
        <taxon>Agaricomycetes</taxon>
        <taxon>Agaricomycetidae</taxon>
        <taxon>Agaricales</taxon>
        <taxon>Marasmiineae</taxon>
        <taxon>Omphalotaceae</taxon>
        <taxon>Collybiopsis</taxon>
    </lineage>
</organism>
<keyword evidence="8" id="KW-0833">Ubl conjugation pathway</keyword>
<accession>A0A8H5M3E8</accession>
<feature type="compositionally biased region" description="Low complexity" evidence="13">
    <location>
        <begin position="281"/>
        <end position="293"/>
    </location>
</feature>
<feature type="compositionally biased region" description="Basic and acidic residues" evidence="13">
    <location>
        <begin position="298"/>
        <end position="311"/>
    </location>
</feature>
<dbReference type="InterPro" id="IPR051657">
    <property type="entry name" value="RNF168/RNF169_E3_ubiq-ligase"/>
</dbReference>
<gene>
    <name evidence="15" type="ORF">D9757_007663</name>
</gene>
<dbReference type="SMART" id="SM00184">
    <property type="entry name" value="RING"/>
    <property type="match status" value="1"/>
</dbReference>
<evidence type="ECO:0000256" key="9">
    <source>
        <dbReference type="ARBA" id="ARBA00022833"/>
    </source>
</evidence>
<dbReference type="InterPro" id="IPR001841">
    <property type="entry name" value="Znf_RING"/>
</dbReference>
<dbReference type="AlphaFoldDB" id="A0A8H5M3E8"/>
<dbReference type="OrthoDB" id="6270329at2759"/>
<dbReference type="GO" id="GO:0035861">
    <property type="term" value="C:site of double-strand break"/>
    <property type="evidence" value="ECO:0007669"/>
    <property type="project" value="TreeGrafter"/>
</dbReference>
<dbReference type="GO" id="GO:0061630">
    <property type="term" value="F:ubiquitin protein ligase activity"/>
    <property type="evidence" value="ECO:0007669"/>
    <property type="project" value="UniProtKB-EC"/>
</dbReference>
<dbReference type="Proteomes" id="UP000518752">
    <property type="component" value="Unassembled WGS sequence"/>
</dbReference>
<keyword evidence="16" id="KW-1185">Reference proteome</keyword>
<comment type="subcellular location">
    <subcellularLocation>
        <location evidence="2">Nucleus</location>
    </subcellularLocation>
</comment>
<feature type="compositionally biased region" description="Basic residues" evidence="13">
    <location>
        <begin position="341"/>
        <end position="351"/>
    </location>
</feature>
<dbReference type="PROSITE" id="PS00518">
    <property type="entry name" value="ZF_RING_1"/>
    <property type="match status" value="1"/>
</dbReference>
<evidence type="ECO:0000256" key="7">
    <source>
        <dbReference type="ARBA" id="ARBA00022771"/>
    </source>
</evidence>
<evidence type="ECO:0000313" key="15">
    <source>
        <dbReference type="EMBL" id="KAF5379312.1"/>
    </source>
</evidence>
<evidence type="ECO:0000256" key="12">
    <source>
        <dbReference type="SAM" id="Coils"/>
    </source>
</evidence>
<keyword evidence="4" id="KW-0808">Transferase</keyword>
<reference evidence="15 16" key="1">
    <citation type="journal article" date="2020" name="ISME J.">
        <title>Uncovering the hidden diversity of litter-decomposition mechanisms in mushroom-forming fungi.</title>
        <authorList>
            <person name="Floudas D."/>
            <person name="Bentzer J."/>
            <person name="Ahren D."/>
            <person name="Johansson T."/>
            <person name="Persson P."/>
            <person name="Tunlid A."/>
        </authorList>
    </citation>
    <scope>NUCLEOTIDE SEQUENCE [LARGE SCALE GENOMIC DNA]</scope>
    <source>
        <strain evidence="15 16">CBS 406.79</strain>
    </source>
</reference>
<dbReference type="PROSITE" id="PS50089">
    <property type="entry name" value="ZF_RING_2"/>
    <property type="match status" value="1"/>
</dbReference>
<dbReference type="EC" id="2.3.2.27" evidence="3"/>
<evidence type="ECO:0000259" key="14">
    <source>
        <dbReference type="PROSITE" id="PS50089"/>
    </source>
</evidence>
<dbReference type="InterPro" id="IPR017907">
    <property type="entry name" value="Znf_RING_CS"/>
</dbReference>
<comment type="catalytic activity">
    <reaction evidence="1">
        <text>S-ubiquitinyl-[E2 ubiquitin-conjugating enzyme]-L-cysteine + [acceptor protein]-L-lysine = [E2 ubiquitin-conjugating enzyme]-L-cysteine + N(6)-ubiquitinyl-[acceptor protein]-L-lysine.</text>
        <dbReference type="EC" id="2.3.2.27"/>
    </reaction>
</comment>
<evidence type="ECO:0000256" key="2">
    <source>
        <dbReference type="ARBA" id="ARBA00004123"/>
    </source>
</evidence>
<keyword evidence="5" id="KW-0479">Metal-binding</keyword>
<feature type="domain" description="RING-type" evidence="14">
    <location>
        <begin position="64"/>
        <end position="108"/>
    </location>
</feature>
<dbReference type="InterPro" id="IPR018957">
    <property type="entry name" value="Znf_C3HC4_RING-type"/>
</dbReference>
<feature type="region of interest" description="Disordered" evidence="13">
    <location>
        <begin position="142"/>
        <end position="164"/>
    </location>
</feature>
<feature type="coiled-coil region" evidence="12">
    <location>
        <begin position="214"/>
        <end position="241"/>
    </location>
</feature>
<dbReference type="SUPFAM" id="SSF57850">
    <property type="entry name" value="RING/U-box"/>
    <property type="match status" value="1"/>
</dbReference>